<organismHost>
    <name type="scientific">Amsacta</name>
    <dbReference type="NCBI Taxonomy" id="340055"/>
</organismHost>
<dbReference type="EMBL" id="AF250284">
    <property type="protein sequence ID" value="AAG02734.1"/>
    <property type="molecule type" value="Genomic_DNA"/>
</dbReference>
<accession>Q9EN20</accession>
<reference evidence="1 2" key="1">
    <citation type="journal article" date="2000" name="Virology">
        <title>Complete genomic sequence of the Amsacta moorei entomopoxvirus: analysis and comparison with other poxviruses.</title>
        <authorList>
            <person name="Bawden A.L."/>
            <person name="Glassberg K.J."/>
            <person name="Diggans J."/>
            <person name="Shaw R."/>
            <person name="Farmerie W."/>
            <person name="Moyer R.W."/>
        </authorList>
    </citation>
    <scope>NUCLEOTIDE SEQUENCE [LARGE SCALE GENOMIC DNA]</scope>
</reference>
<proteinExistence type="predicted"/>
<organism evidence="1 2">
    <name type="scientific">Amsacta moorei entomopoxvirus</name>
    <name type="common">AmEPV</name>
    <dbReference type="NCBI Taxonomy" id="28321"/>
    <lineage>
        <taxon>Viruses</taxon>
        <taxon>Varidnaviria</taxon>
        <taxon>Bamfordvirae</taxon>
        <taxon>Nucleocytoviricota</taxon>
        <taxon>Pokkesviricetes</taxon>
        <taxon>Chitovirales</taxon>
        <taxon>Poxviridae</taxon>
        <taxon>Entomopoxvirinae</taxon>
        <taxon>Betaentomopoxvirus</taxon>
    </lineage>
</organism>
<evidence type="ECO:0000313" key="2">
    <source>
        <dbReference type="Proteomes" id="UP000000872"/>
    </source>
</evidence>
<dbReference type="KEGG" id="vg:1494618"/>
<dbReference type="GeneID" id="1494618"/>
<sequence length="155" mass="19000">MDKININTYINNNLYNINVDKNSGYIPAIEIIKDNFNKDIHIEAYSDISSPKYIFTNNNNFILKNIKISNNRCEFDINVKYFNNNFIIGFYITNIYKYIKNYDPYYDILQEIYDNNMYTEKYIQYALLTKHNKVKYRKIRYVPYYNFYNVENYIF</sequence>
<dbReference type="OrthoDB" id="38338at10239"/>
<keyword evidence="2" id="KW-1185">Reference proteome</keyword>
<protein>
    <submittedName>
        <fullName evidence="1">AMV028</fullName>
    </submittedName>
</protein>
<dbReference type="RefSeq" id="NP_064810.1">
    <property type="nucleotide sequence ID" value="NC_002520.1"/>
</dbReference>
<gene>
    <name evidence="1" type="primary">AMV028</name>
</gene>
<evidence type="ECO:0000313" key="1">
    <source>
        <dbReference type="EMBL" id="AAG02734.1"/>
    </source>
</evidence>
<name>Q9EN20_AMEPV</name>
<dbReference type="Proteomes" id="UP000000872">
    <property type="component" value="Segment"/>
</dbReference>